<dbReference type="PANTHER" id="PTHR11161:SF69">
    <property type="entry name" value="NOSE RESISTANT TO FLUOXETINE PROTEIN 6-LIKE PROTEIN"/>
    <property type="match status" value="1"/>
</dbReference>
<keyword evidence="1" id="KW-0472">Membrane</keyword>
<organism evidence="4 5">
    <name type="scientific">Laodelphax striatellus</name>
    <name type="common">Small brown planthopper</name>
    <name type="synonym">Delphax striatella</name>
    <dbReference type="NCBI Taxonomy" id="195883"/>
    <lineage>
        <taxon>Eukaryota</taxon>
        <taxon>Metazoa</taxon>
        <taxon>Ecdysozoa</taxon>
        <taxon>Arthropoda</taxon>
        <taxon>Hexapoda</taxon>
        <taxon>Insecta</taxon>
        <taxon>Pterygota</taxon>
        <taxon>Neoptera</taxon>
        <taxon>Paraneoptera</taxon>
        <taxon>Hemiptera</taxon>
        <taxon>Auchenorrhyncha</taxon>
        <taxon>Fulgoroidea</taxon>
        <taxon>Delphacidae</taxon>
        <taxon>Criomorphinae</taxon>
        <taxon>Laodelphax</taxon>
    </lineage>
</organism>
<name>A0A482XL71_LAOST</name>
<evidence type="ECO:0000256" key="1">
    <source>
        <dbReference type="SAM" id="Phobius"/>
    </source>
</evidence>
<sequence length="752" mass="85277">MIARVSFSMHQKVLCLCLIVVSVSRECAWALDVTDLDVWSSVRRVWRQSPHAEAAEHSDAQEQLARISGLCRRHVDQFIDGVEADNTWAIKVWDTSGHYPGQLYSGDRHWLGSLSLCNDLNSEFVANKSFSRPPFPVAFYVATLKLMTSSLPRPDQKTPVNIGLCLPRSCTQEDIQHLLNSGKNFKLTSLRHIRGEYQFWNDSSFSLLMFTFFIVGALMIAGTWYDLTILQPAITCEKVALAMYGNNNNNGSILQHKNNQNACNNMDNGDTKQANKQLARATGQPEPIKKEIRFKGITTVVPPSGSASKALERVSEVLKAFSVPANVKKICSLEANEDTLTPLHGLRVISILWVIMIHTCLVIFHVANNKLYRSKAEDDFLYHTLSSGTFSVDTFFFVSGLLISFLYFRTRNKYDLQEFTKQEDGLKGQGIQFSSMIVYRFFRLTPPYLIMIWIVDVSMKHFRDHSVLEFPSMDYQNCENYWWRNILYINTMFPSVERCMSWSWYLANDSQFYVIGAILLIVSKRYFHVAAGLVSSLFVLGWGATAVVSLSHKHITDPKEPLANYDELYDKPWARIGPYLVGLCTGWLLFHLKCTLVLSKTCVYILWSATGVAMLSVVYGLHYIKLGPTTSAMYVALCHTAWAVALAWIVIACVTGYGGRLNSILSWKYLYPFSRLTYCVYLIHPQLMRSAVLAAESPMHISRDLMIIQFIGFAATSYILAFVFSLSFEAPCISLLKMLHPQKRHKTTAIDT</sequence>
<feature type="signal peptide" evidence="2">
    <location>
        <begin position="1"/>
        <end position="30"/>
    </location>
</feature>
<feature type="transmembrane region" description="Helical" evidence="1">
    <location>
        <begin position="572"/>
        <end position="590"/>
    </location>
</feature>
<accession>A0A482XL71</accession>
<feature type="transmembrane region" description="Helical" evidence="1">
    <location>
        <begin position="707"/>
        <end position="736"/>
    </location>
</feature>
<gene>
    <name evidence="4" type="ORF">LSTR_LSTR012489</name>
</gene>
<protein>
    <recommendedName>
        <fullName evidence="3">Nose resistant-to-fluoxetine protein N-terminal domain-containing protein</fullName>
    </recommendedName>
</protein>
<feature type="domain" description="Nose resistant-to-fluoxetine protein N-terminal" evidence="3">
    <location>
        <begin position="68"/>
        <end position="200"/>
    </location>
</feature>
<dbReference type="EMBL" id="QKKF02006307">
    <property type="protein sequence ID" value="RZF46414.1"/>
    <property type="molecule type" value="Genomic_DNA"/>
</dbReference>
<dbReference type="AlphaFoldDB" id="A0A482XL71"/>
<dbReference type="PANTHER" id="PTHR11161">
    <property type="entry name" value="O-ACYLTRANSFERASE"/>
    <property type="match status" value="1"/>
</dbReference>
<evidence type="ECO:0000256" key="2">
    <source>
        <dbReference type="SAM" id="SignalP"/>
    </source>
</evidence>
<dbReference type="InterPro" id="IPR002656">
    <property type="entry name" value="Acyl_transf_3_dom"/>
</dbReference>
<feature type="transmembrane region" description="Helical" evidence="1">
    <location>
        <begin position="633"/>
        <end position="657"/>
    </location>
</feature>
<feature type="chain" id="PRO_5019781217" description="Nose resistant-to-fluoxetine protein N-terminal domain-containing protein" evidence="2">
    <location>
        <begin position="31"/>
        <end position="752"/>
    </location>
</feature>
<dbReference type="OrthoDB" id="207378at2759"/>
<dbReference type="Pfam" id="PF20146">
    <property type="entry name" value="NRF"/>
    <property type="match status" value="1"/>
</dbReference>
<evidence type="ECO:0000313" key="4">
    <source>
        <dbReference type="EMBL" id="RZF46414.1"/>
    </source>
</evidence>
<evidence type="ECO:0000313" key="5">
    <source>
        <dbReference type="Proteomes" id="UP000291343"/>
    </source>
</evidence>
<feature type="transmembrane region" description="Helical" evidence="1">
    <location>
        <begin position="348"/>
        <end position="367"/>
    </location>
</feature>
<feature type="transmembrane region" description="Helical" evidence="1">
    <location>
        <begin position="502"/>
        <end position="522"/>
    </location>
</feature>
<keyword evidence="5" id="KW-1185">Reference proteome</keyword>
<dbReference type="InterPro" id="IPR006621">
    <property type="entry name" value="Nose-resist-to-fluoxetine_N"/>
</dbReference>
<feature type="transmembrane region" description="Helical" evidence="1">
    <location>
        <begin position="437"/>
        <end position="455"/>
    </location>
</feature>
<reference evidence="4 5" key="1">
    <citation type="journal article" date="2017" name="Gigascience">
        <title>Genome sequence of the small brown planthopper, Laodelphax striatellus.</title>
        <authorList>
            <person name="Zhu J."/>
            <person name="Jiang F."/>
            <person name="Wang X."/>
            <person name="Yang P."/>
            <person name="Bao Y."/>
            <person name="Zhao W."/>
            <person name="Wang W."/>
            <person name="Lu H."/>
            <person name="Wang Q."/>
            <person name="Cui N."/>
            <person name="Li J."/>
            <person name="Chen X."/>
            <person name="Luo L."/>
            <person name="Yu J."/>
            <person name="Kang L."/>
            <person name="Cui F."/>
        </authorList>
    </citation>
    <scope>NUCLEOTIDE SEQUENCE [LARGE SCALE GENOMIC DNA]</scope>
    <source>
        <strain evidence="4">Lst14</strain>
    </source>
</reference>
<dbReference type="InParanoid" id="A0A482XL71"/>
<evidence type="ECO:0000259" key="3">
    <source>
        <dbReference type="SMART" id="SM00703"/>
    </source>
</evidence>
<dbReference type="Pfam" id="PF01757">
    <property type="entry name" value="Acyl_transf_3"/>
    <property type="match status" value="1"/>
</dbReference>
<feature type="transmembrane region" description="Helical" evidence="1">
    <location>
        <begin position="205"/>
        <end position="225"/>
    </location>
</feature>
<feature type="transmembrane region" description="Helical" evidence="1">
    <location>
        <begin position="387"/>
        <end position="408"/>
    </location>
</feature>
<dbReference type="Proteomes" id="UP000291343">
    <property type="component" value="Unassembled WGS sequence"/>
</dbReference>
<dbReference type="GO" id="GO:0016747">
    <property type="term" value="F:acyltransferase activity, transferring groups other than amino-acyl groups"/>
    <property type="evidence" value="ECO:0007669"/>
    <property type="project" value="InterPro"/>
</dbReference>
<dbReference type="InterPro" id="IPR052728">
    <property type="entry name" value="O2_lipid_transport_reg"/>
</dbReference>
<dbReference type="SMART" id="SM00703">
    <property type="entry name" value="NRF"/>
    <property type="match status" value="1"/>
</dbReference>
<keyword evidence="2" id="KW-0732">Signal</keyword>
<feature type="transmembrane region" description="Helical" evidence="1">
    <location>
        <begin position="529"/>
        <end position="552"/>
    </location>
</feature>
<feature type="transmembrane region" description="Helical" evidence="1">
    <location>
        <begin position="602"/>
        <end position="621"/>
    </location>
</feature>
<keyword evidence="1" id="KW-0812">Transmembrane</keyword>
<comment type="caution">
    <text evidence="4">The sequence shown here is derived from an EMBL/GenBank/DDBJ whole genome shotgun (WGS) entry which is preliminary data.</text>
</comment>
<keyword evidence="1" id="KW-1133">Transmembrane helix</keyword>
<proteinExistence type="predicted"/>
<dbReference type="SMR" id="A0A482XL71"/>